<keyword evidence="5" id="KW-0418">Kinase</keyword>
<dbReference type="AlphaFoldDB" id="A0A507D6A1"/>
<dbReference type="FunFam" id="3.30.200.20:FF:000042">
    <property type="entry name" value="Aurora kinase A"/>
    <property type="match status" value="1"/>
</dbReference>
<dbReference type="InterPro" id="IPR017441">
    <property type="entry name" value="Protein_kinase_ATP_BS"/>
</dbReference>
<keyword evidence="6 9" id="KW-0067">ATP-binding</keyword>
<evidence type="ECO:0000313" key="14">
    <source>
        <dbReference type="Proteomes" id="UP000320475"/>
    </source>
</evidence>
<dbReference type="GO" id="GO:0005634">
    <property type="term" value="C:nucleus"/>
    <property type="evidence" value="ECO:0007669"/>
    <property type="project" value="TreeGrafter"/>
</dbReference>
<evidence type="ECO:0000256" key="3">
    <source>
        <dbReference type="ARBA" id="ARBA00022679"/>
    </source>
</evidence>
<dbReference type="GO" id="GO:0005829">
    <property type="term" value="C:cytosol"/>
    <property type="evidence" value="ECO:0007669"/>
    <property type="project" value="TreeGrafter"/>
</dbReference>
<feature type="domain" description="AGC-kinase C-terminal" evidence="12">
    <location>
        <begin position="547"/>
        <end position="605"/>
    </location>
</feature>
<evidence type="ECO:0000256" key="10">
    <source>
        <dbReference type="SAM" id="MobiDB-lite"/>
    </source>
</evidence>
<gene>
    <name evidence="13" type="ORF">SeLEV6574_g02998</name>
</gene>
<dbReference type="GO" id="GO:0009653">
    <property type="term" value="P:anatomical structure morphogenesis"/>
    <property type="evidence" value="ECO:0007669"/>
    <property type="project" value="UniProtKB-ARBA"/>
</dbReference>
<dbReference type="EMBL" id="QEAM01000093">
    <property type="protein sequence ID" value="TPX46817.1"/>
    <property type="molecule type" value="Genomic_DNA"/>
</dbReference>
<dbReference type="InterPro" id="IPR008271">
    <property type="entry name" value="Ser/Thr_kinase_AS"/>
</dbReference>
<dbReference type="CDD" id="cd05580">
    <property type="entry name" value="STKc_PKA_like"/>
    <property type="match status" value="1"/>
</dbReference>
<dbReference type="Pfam" id="PF00069">
    <property type="entry name" value="Pkinase"/>
    <property type="match status" value="1"/>
</dbReference>
<evidence type="ECO:0000256" key="4">
    <source>
        <dbReference type="ARBA" id="ARBA00022741"/>
    </source>
</evidence>
<dbReference type="Proteomes" id="UP000320475">
    <property type="component" value="Unassembled WGS sequence"/>
</dbReference>
<comment type="catalytic activity">
    <reaction evidence="8">
        <text>L-seryl-[protein] + ATP = O-phospho-L-seryl-[protein] + ADP + H(+)</text>
        <dbReference type="Rhea" id="RHEA:17989"/>
        <dbReference type="Rhea" id="RHEA-COMP:9863"/>
        <dbReference type="Rhea" id="RHEA-COMP:11604"/>
        <dbReference type="ChEBI" id="CHEBI:15378"/>
        <dbReference type="ChEBI" id="CHEBI:29999"/>
        <dbReference type="ChEBI" id="CHEBI:30616"/>
        <dbReference type="ChEBI" id="CHEBI:83421"/>
        <dbReference type="ChEBI" id="CHEBI:456216"/>
        <dbReference type="EC" id="2.7.11.11"/>
    </reaction>
</comment>
<comment type="catalytic activity">
    <reaction evidence="7">
        <text>L-threonyl-[protein] + ATP = O-phospho-L-threonyl-[protein] + ADP + H(+)</text>
        <dbReference type="Rhea" id="RHEA:46608"/>
        <dbReference type="Rhea" id="RHEA-COMP:11060"/>
        <dbReference type="Rhea" id="RHEA-COMP:11605"/>
        <dbReference type="ChEBI" id="CHEBI:15378"/>
        <dbReference type="ChEBI" id="CHEBI:30013"/>
        <dbReference type="ChEBI" id="CHEBI:30616"/>
        <dbReference type="ChEBI" id="CHEBI:61977"/>
        <dbReference type="ChEBI" id="CHEBI:456216"/>
        <dbReference type="EC" id="2.7.11.11"/>
    </reaction>
</comment>
<dbReference type="InterPro" id="IPR011009">
    <property type="entry name" value="Kinase-like_dom_sf"/>
</dbReference>
<feature type="compositionally biased region" description="Polar residues" evidence="10">
    <location>
        <begin position="12"/>
        <end position="29"/>
    </location>
</feature>
<proteinExistence type="predicted"/>
<evidence type="ECO:0000256" key="2">
    <source>
        <dbReference type="ARBA" id="ARBA00022527"/>
    </source>
</evidence>
<dbReference type="PROSITE" id="PS00107">
    <property type="entry name" value="PROTEIN_KINASE_ATP"/>
    <property type="match status" value="1"/>
</dbReference>
<dbReference type="SMART" id="SM00220">
    <property type="entry name" value="S_TKc"/>
    <property type="match status" value="1"/>
</dbReference>
<dbReference type="SUPFAM" id="SSF56112">
    <property type="entry name" value="Protein kinase-like (PK-like)"/>
    <property type="match status" value="1"/>
</dbReference>
<dbReference type="VEuPathDB" id="FungiDB:SeMB42_g03136"/>
<evidence type="ECO:0000259" key="12">
    <source>
        <dbReference type="PROSITE" id="PS51285"/>
    </source>
</evidence>
<evidence type="ECO:0000256" key="6">
    <source>
        <dbReference type="ARBA" id="ARBA00022840"/>
    </source>
</evidence>
<name>A0A507D6A1_9FUNG</name>
<evidence type="ECO:0000256" key="7">
    <source>
        <dbReference type="ARBA" id="ARBA00047292"/>
    </source>
</evidence>
<dbReference type="PROSITE" id="PS50011">
    <property type="entry name" value="PROTEIN_KINASE_DOM"/>
    <property type="match status" value="1"/>
</dbReference>
<dbReference type="GO" id="GO:0005952">
    <property type="term" value="C:cAMP-dependent protein kinase complex"/>
    <property type="evidence" value="ECO:0007669"/>
    <property type="project" value="TreeGrafter"/>
</dbReference>
<dbReference type="Gene3D" id="1.10.510.10">
    <property type="entry name" value="Transferase(Phosphotransferase) domain 1"/>
    <property type="match status" value="1"/>
</dbReference>
<dbReference type="SMART" id="SM00133">
    <property type="entry name" value="S_TK_X"/>
    <property type="match status" value="1"/>
</dbReference>
<keyword evidence="3" id="KW-0808">Transferase</keyword>
<dbReference type="GO" id="GO:0004691">
    <property type="term" value="F:cAMP-dependent protein kinase activity"/>
    <property type="evidence" value="ECO:0007669"/>
    <property type="project" value="UniProtKB-EC"/>
</dbReference>
<feature type="region of interest" description="Disordered" evidence="10">
    <location>
        <begin position="1"/>
        <end position="84"/>
    </location>
</feature>
<feature type="domain" description="Protein kinase" evidence="11">
    <location>
        <begin position="292"/>
        <end position="546"/>
    </location>
</feature>
<evidence type="ECO:0000256" key="1">
    <source>
        <dbReference type="ARBA" id="ARBA00012444"/>
    </source>
</evidence>
<evidence type="ECO:0000256" key="8">
    <source>
        <dbReference type="ARBA" id="ARBA00047454"/>
    </source>
</evidence>
<reference evidence="13 14" key="1">
    <citation type="journal article" date="2019" name="Sci. Rep.">
        <title>Comparative genomics of chytrid fungi reveal insights into the obligate biotrophic and pathogenic lifestyle of Synchytrium endobioticum.</title>
        <authorList>
            <person name="van de Vossenberg B.T.L.H."/>
            <person name="Warris S."/>
            <person name="Nguyen H.D.T."/>
            <person name="van Gent-Pelzer M.P.E."/>
            <person name="Joly D.L."/>
            <person name="van de Geest H.C."/>
            <person name="Bonants P.J.M."/>
            <person name="Smith D.S."/>
            <person name="Levesque C.A."/>
            <person name="van der Lee T.A.J."/>
        </authorList>
    </citation>
    <scope>NUCLEOTIDE SEQUENCE [LARGE SCALE GENOMIC DNA]</scope>
    <source>
        <strain evidence="13 14">LEV6574</strain>
    </source>
</reference>
<dbReference type="Gene3D" id="3.30.200.20">
    <property type="entry name" value="Phosphorylase Kinase, domain 1"/>
    <property type="match status" value="1"/>
</dbReference>
<organism evidence="13 14">
    <name type="scientific">Synchytrium endobioticum</name>
    <dbReference type="NCBI Taxonomy" id="286115"/>
    <lineage>
        <taxon>Eukaryota</taxon>
        <taxon>Fungi</taxon>
        <taxon>Fungi incertae sedis</taxon>
        <taxon>Chytridiomycota</taxon>
        <taxon>Chytridiomycota incertae sedis</taxon>
        <taxon>Chytridiomycetes</taxon>
        <taxon>Synchytriales</taxon>
        <taxon>Synchytriaceae</taxon>
        <taxon>Synchytrium</taxon>
    </lineage>
</organism>
<evidence type="ECO:0000259" key="11">
    <source>
        <dbReference type="PROSITE" id="PS50011"/>
    </source>
</evidence>
<keyword evidence="4 9" id="KW-0547">Nucleotide-binding</keyword>
<evidence type="ECO:0000256" key="5">
    <source>
        <dbReference type="ARBA" id="ARBA00022777"/>
    </source>
</evidence>
<dbReference type="InterPro" id="IPR000719">
    <property type="entry name" value="Prot_kinase_dom"/>
</dbReference>
<dbReference type="PROSITE" id="PS00108">
    <property type="entry name" value="PROTEIN_KINASE_ST"/>
    <property type="match status" value="1"/>
</dbReference>
<feature type="binding site" evidence="9">
    <location>
        <position position="321"/>
    </location>
    <ligand>
        <name>ATP</name>
        <dbReference type="ChEBI" id="CHEBI:30616"/>
    </ligand>
</feature>
<dbReference type="FunFam" id="1.10.510.10:FF:000005">
    <property type="entry name" value="cAMP-dependent protein kinase catalytic subunit alpha"/>
    <property type="match status" value="1"/>
</dbReference>
<dbReference type="OrthoDB" id="63267at2759"/>
<dbReference type="PANTHER" id="PTHR24353:SF153">
    <property type="entry name" value="CAMP-DEPENDENT PROTEIN KINASE CATALYTIC SUBUNIT 1"/>
    <property type="match status" value="1"/>
</dbReference>
<dbReference type="PROSITE" id="PS51285">
    <property type="entry name" value="AGC_KINASE_CTER"/>
    <property type="match status" value="1"/>
</dbReference>
<protein>
    <recommendedName>
        <fullName evidence="1">cAMP-dependent protein kinase</fullName>
        <ecNumber evidence="1">2.7.11.11</ecNumber>
    </recommendedName>
</protein>
<evidence type="ECO:0000313" key="13">
    <source>
        <dbReference type="EMBL" id="TPX46817.1"/>
    </source>
</evidence>
<accession>A0A507D6A1</accession>
<dbReference type="GO" id="GO:0005524">
    <property type="term" value="F:ATP binding"/>
    <property type="evidence" value="ECO:0007669"/>
    <property type="project" value="UniProtKB-UniRule"/>
</dbReference>
<dbReference type="PANTHER" id="PTHR24353">
    <property type="entry name" value="CYCLIC NUCLEOTIDE-DEPENDENT PROTEIN KINASE"/>
    <property type="match status" value="1"/>
</dbReference>
<comment type="caution">
    <text evidence="13">The sequence shown here is derived from an EMBL/GenBank/DDBJ whole genome shotgun (WGS) entry which is preliminary data.</text>
</comment>
<dbReference type="EC" id="2.7.11.11" evidence="1"/>
<keyword evidence="2" id="KW-0723">Serine/threonine-protein kinase</keyword>
<evidence type="ECO:0000256" key="9">
    <source>
        <dbReference type="PROSITE-ProRule" id="PRU10141"/>
    </source>
</evidence>
<feature type="compositionally biased region" description="Polar residues" evidence="10">
    <location>
        <begin position="42"/>
        <end position="55"/>
    </location>
</feature>
<dbReference type="InterPro" id="IPR000961">
    <property type="entry name" value="AGC-kinase_C"/>
</dbReference>
<sequence length="605" mass="67424">MDSQRHVPAVAITSNRIDSNDCTDPSSTHSDQRPKSMLSAPESPQLTTQQQPSKQSMKRPGTASSNNSDQQPPQPNPIDLSSDHRTWSELPDQVLPPIHDSSKIMSENNVLYTMQPQWVPSQPLRIPQPQTVLPIQQQYQMQLPGQQSPSSASWVGPSQLYGPFNNQTSSHPPQHPLPQTMVLPSFPSALSPGPQPLVAAHMIQSALPLSGPMGPPTTTPPRPQQSSYVYNNGIGNNCSTDGILFSPPVPPLSSMSSAGTSPLQTRRESVLSVEDGLSGHHHVRRRYKLSSLQVLNTLGTGSFGRVHLVLDVAAKEYRALKVMKKTEVVRLKQVEHTINEKTILEQLRHPFLVNLFGVFQDSQNLYLVLEYVQGGELFTYLRKSGRFPTAVGRFYCAQVVLAFEFLHERNIIYRDLKPENLLIDSKGNIKITDFGFAKYVPDVTWTLCGTPDYLAPEIIQAKGYGKAVDWWALGVLLYEMLAGHPPFYDEDHFKLYEKILAGKLRFPGHFDPDAKDLVRKLLTADLTRRFGNLRGGAADIKAHKFFYGVDWKALVEGRIHPPFIPKSAGPSDTSNFDTYAEDYEPYGVSTGLDPFREKFGTFGPY</sequence>